<protein>
    <submittedName>
        <fullName evidence="1">Uncharacterized protein</fullName>
    </submittedName>
</protein>
<dbReference type="Proteomes" id="UP000825935">
    <property type="component" value="Chromosome 13"/>
</dbReference>
<name>A0A8T2TDK9_CERRI</name>
<comment type="caution">
    <text evidence="1">The sequence shown here is derived from an EMBL/GenBank/DDBJ whole genome shotgun (WGS) entry which is preliminary data.</text>
</comment>
<evidence type="ECO:0000313" key="2">
    <source>
        <dbReference type="Proteomes" id="UP000825935"/>
    </source>
</evidence>
<keyword evidence="2" id="KW-1185">Reference proteome</keyword>
<reference evidence="1" key="1">
    <citation type="submission" date="2021-08" db="EMBL/GenBank/DDBJ databases">
        <title>WGS assembly of Ceratopteris richardii.</title>
        <authorList>
            <person name="Marchant D.B."/>
            <person name="Chen G."/>
            <person name="Jenkins J."/>
            <person name="Shu S."/>
            <person name="Leebens-Mack J."/>
            <person name="Grimwood J."/>
            <person name="Schmutz J."/>
            <person name="Soltis P."/>
            <person name="Soltis D."/>
            <person name="Chen Z.-H."/>
        </authorList>
    </citation>
    <scope>NUCLEOTIDE SEQUENCE</scope>
    <source>
        <strain evidence="1">Whitten #5841</strain>
        <tissue evidence="1">Leaf</tissue>
    </source>
</reference>
<accession>A0A8T2TDK9</accession>
<dbReference type="AlphaFoldDB" id="A0A8T2TDK9"/>
<sequence length="182" mass="20516">MYVSRLCIFFAADQQDHPKISLSRGRIRNPKTTFAMYSSASTTSIIMAMKKVFLLTAVMLAERSHSFNQDEGSISILCGRGEKKALRLSSSYPYLDSSGSDGGVEVRTLPCRIYHRTSWQTNNLPLSSSSEFRCNRNLCHMLGLLPHHKSSTNGRVLTEENSETVYQVDYHVAKTHPPKNNR</sequence>
<organism evidence="1 2">
    <name type="scientific">Ceratopteris richardii</name>
    <name type="common">Triangle waterfern</name>
    <dbReference type="NCBI Taxonomy" id="49495"/>
    <lineage>
        <taxon>Eukaryota</taxon>
        <taxon>Viridiplantae</taxon>
        <taxon>Streptophyta</taxon>
        <taxon>Embryophyta</taxon>
        <taxon>Tracheophyta</taxon>
        <taxon>Polypodiopsida</taxon>
        <taxon>Polypodiidae</taxon>
        <taxon>Polypodiales</taxon>
        <taxon>Pteridineae</taxon>
        <taxon>Pteridaceae</taxon>
        <taxon>Parkerioideae</taxon>
        <taxon>Ceratopteris</taxon>
    </lineage>
</organism>
<evidence type="ECO:0000313" key="1">
    <source>
        <dbReference type="EMBL" id="KAH7420538.1"/>
    </source>
</evidence>
<gene>
    <name evidence="1" type="ORF">KP509_13G011500</name>
</gene>
<proteinExistence type="predicted"/>
<dbReference type="EMBL" id="CM035418">
    <property type="protein sequence ID" value="KAH7420538.1"/>
    <property type="molecule type" value="Genomic_DNA"/>
</dbReference>